<accession>A0ABT2G314</accession>
<protein>
    <submittedName>
        <fullName evidence="1">Uncharacterized protein</fullName>
    </submittedName>
</protein>
<keyword evidence="2" id="KW-1185">Reference proteome</keyword>
<gene>
    <name evidence="1" type="ORF">NY014_04405</name>
</gene>
<dbReference type="PROSITE" id="PS51257">
    <property type="entry name" value="PROKAR_LIPOPROTEIN"/>
    <property type="match status" value="1"/>
</dbReference>
<organism evidence="1 2">
    <name type="scientific">Algoriphagus limi</name>
    <dbReference type="NCBI Taxonomy" id="2975273"/>
    <lineage>
        <taxon>Bacteria</taxon>
        <taxon>Pseudomonadati</taxon>
        <taxon>Bacteroidota</taxon>
        <taxon>Cytophagia</taxon>
        <taxon>Cytophagales</taxon>
        <taxon>Cyclobacteriaceae</taxon>
        <taxon>Algoriphagus</taxon>
    </lineage>
</organism>
<name>A0ABT2G314_9BACT</name>
<dbReference type="EMBL" id="JANWGH010000001">
    <property type="protein sequence ID" value="MCS5489656.1"/>
    <property type="molecule type" value="Genomic_DNA"/>
</dbReference>
<evidence type="ECO:0000313" key="2">
    <source>
        <dbReference type="Proteomes" id="UP001206788"/>
    </source>
</evidence>
<reference evidence="1 2" key="1">
    <citation type="submission" date="2022-08" db="EMBL/GenBank/DDBJ databases">
        <title>Algoriphagus sp. CAU 1643 isolated from mud.</title>
        <authorList>
            <person name="Kim W."/>
        </authorList>
    </citation>
    <scope>NUCLEOTIDE SEQUENCE [LARGE SCALE GENOMIC DNA]</scope>
    <source>
        <strain evidence="1 2">CAU 1643</strain>
    </source>
</reference>
<comment type="caution">
    <text evidence="1">The sequence shown here is derived from an EMBL/GenBank/DDBJ whole genome shotgun (WGS) entry which is preliminary data.</text>
</comment>
<proteinExistence type="predicted"/>
<dbReference type="Proteomes" id="UP001206788">
    <property type="component" value="Unassembled WGS sequence"/>
</dbReference>
<dbReference type="RefSeq" id="WP_259413327.1">
    <property type="nucleotide sequence ID" value="NZ_JANWGH010000001.1"/>
</dbReference>
<sequence>MSQKKIISLFSIFMGYLALMIGQACVQEQLPDLYGRCPDPRNATATDLEVKYLPYRNDRFSTSSDVVPLQDFELVIELDFELLSENYDTVSGFGFAYALTCIPLYNFQNISNITITLTQPLGNIQAGSDISYLFKNREDTPLSEIRDFRKFETTFGLKFTGDLANNSQLHTRTYLFLRDGRQLIFDSTSPIITTN</sequence>
<evidence type="ECO:0000313" key="1">
    <source>
        <dbReference type="EMBL" id="MCS5489656.1"/>
    </source>
</evidence>